<dbReference type="InterPro" id="IPR005269">
    <property type="entry name" value="LOG"/>
</dbReference>
<dbReference type="InterPro" id="IPR031100">
    <property type="entry name" value="LOG_fam"/>
</dbReference>
<dbReference type="InterPro" id="IPR052341">
    <property type="entry name" value="LOG_family_nucleotidases"/>
</dbReference>
<protein>
    <recommendedName>
        <fullName evidence="2">Cytokinin riboside 5'-monophosphate phosphoribohydrolase</fullName>
        <ecNumber evidence="2">3.2.2.n1</ecNumber>
    </recommendedName>
</protein>
<comment type="caution">
    <text evidence="4">The sequence shown here is derived from an EMBL/GenBank/DDBJ whole genome shotgun (WGS) entry which is preliminary data.</text>
</comment>
<dbReference type="AlphaFoldDB" id="A0A6B2LZE1"/>
<dbReference type="Proteomes" id="UP000478417">
    <property type="component" value="Unassembled WGS sequence"/>
</dbReference>
<proteinExistence type="inferred from homology"/>
<keyword evidence="2" id="KW-0203">Cytokinin biosynthesis</keyword>
<dbReference type="GO" id="GO:0009691">
    <property type="term" value="P:cytokinin biosynthetic process"/>
    <property type="evidence" value="ECO:0007669"/>
    <property type="project" value="UniProtKB-UniRule"/>
</dbReference>
<keyword evidence="3" id="KW-0175">Coiled coil</keyword>
<comment type="catalytic activity">
    <reaction evidence="1">
        <text>AMP + H2O = D-ribose 5-phosphate + adenine</text>
        <dbReference type="Rhea" id="RHEA:20129"/>
        <dbReference type="ChEBI" id="CHEBI:15377"/>
        <dbReference type="ChEBI" id="CHEBI:16708"/>
        <dbReference type="ChEBI" id="CHEBI:78346"/>
        <dbReference type="ChEBI" id="CHEBI:456215"/>
        <dbReference type="EC" id="3.2.2.4"/>
    </reaction>
</comment>
<reference evidence="4 5" key="1">
    <citation type="submission" date="2020-02" db="EMBL/GenBank/DDBJ databases">
        <title>Albibacoteraceae fam. nov., the first described family within the subdivision 4 Verrucomicrobia.</title>
        <authorList>
            <person name="Xi F."/>
        </authorList>
    </citation>
    <scope>NUCLEOTIDE SEQUENCE [LARGE SCALE GENOMIC DNA]</scope>
    <source>
        <strain evidence="4 5">CK1056</strain>
    </source>
</reference>
<dbReference type="Gene3D" id="3.40.50.450">
    <property type="match status" value="1"/>
</dbReference>
<dbReference type="GO" id="GO:0005829">
    <property type="term" value="C:cytosol"/>
    <property type="evidence" value="ECO:0007669"/>
    <property type="project" value="TreeGrafter"/>
</dbReference>
<organism evidence="4 5">
    <name type="scientific">Oceanipulchritudo coccoides</name>
    <dbReference type="NCBI Taxonomy" id="2706888"/>
    <lineage>
        <taxon>Bacteria</taxon>
        <taxon>Pseudomonadati</taxon>
        <taxon>Verrucomicrobiota</taxon>
        <taxon>Opitutia</taxon>
        <taxon>Puniceicoccales</taxon>
        <taxon>Oceanipulchritudinaceae</taxon>
        <taxon>Oceanipulchritudo</taxon>
    </lineage>
</organism>
<sequence>MTKKIAEAWPPRAYKNVDFLNSPEARQIRILCELEETERRFKEENIEDTIVMFGSARTMPLKEAKSRLAGLEKRFAGKKRLSQKDKEELRLAKANLRNAPYYNYAMDLSHKLTKWSMSLTSKQRRFLICSGGGPGIMEAANRGARKAGGASIGLGISLPFEQGLNPYVTRDLQFEFHYFFVRKWWFIYLAKALVVFPGGFGTMDELFETLTLIQTRKVEKKVPIVLFGSEFWNGILSFDTFVEWGVISPKDLNLFKIVDTTEEAFDYIVKFLTKEHLLK</sequence>
<evidence type="ECO:0000313" key="4">
    <source>
        <dbReference type="EMBL" id="NDV62091.1"/>
    </source>
</evidence>
<evidence type="ECO:0000256" key="3">
    <source>
        <dbReference type="SAM" id="Coils"/>
    </source>
</evidence>
<dbReference type="GO" id="GO:0008714">
    <property type="term" value="F:AMP nucleosidase activity"/>
    <property type="evidence" value="ECO:0007669"/>
    <property type="project" value="UniProtKB-EC"/>
</dbReference>
<feature type="coiled-coil region" evidence="3">
    <location>
        <begin position="61"/>
        <end position="99"/>
    </location>
</feature>
<keyword evidence="2" id="KW-0378">Hydrolase</keyword>
<dbReference type="NCBIfam" id="TIGR00730">
    <property type="entry name" value="Rossman fold protein, TIGR00730 family"/>
    <property type="match status" value="1"/>
</dbReference>
<evidence type="ECO:0000313" key="5">
    <source>
        <dbReference type="Proteomes" id="UP000478417"/>
    </source>
</evidence>
<dbReference type="EC" id="3.2.2.n1" evidence="2"/>
<gene>
    <name evidence="4" type="ORF">G0Q06_06500</name>
</gene>
<dbReference type="EMBL" id="JAAGNX010000002">
    <property type="protein sequence ID" value="NDV62091.1"/>
    <property type="molecule type" value="Genomic_DNA"/>
</dbReference>
<evidence type="ECO:0000256" key="2">
    <source>
        <dbReference type="RuleBase" id="RU363015"/>
    </source>
</evidence>
<dbReference type="SUPFAM" id="SSF102405">
    <property type="entry name" value="MCP/YpsA-like"/>
    <property type="match status" value="1"/>
</dbReference>
<dbReference type="PANTHER" id="PTHR43393:SF3">
    <property type="entry name" value="LYSINE DECARBOXYLASE-LIKE PROTEIN"/>
    <property type="match status" value="1"/>
</dbReference>
<dbReference type="PANTHER" id="PTHR43393">
    <property type="entry name" value="CYTOKININ RIBOSIDE 5'-MONOPHOSPHATE PHOSPHORIBOHYDROLASE"/>
    <property type="match status" value="1"/>
</dbReference>
<dbReference type="Pfam" id="PF03641">
    <property type="entry name" value="Lysine_decarbox"/>
    <property type="match status" value="1"/>
</dbReference>
<keyword evidence="5" id="KW-1185">Reference proteome</keyword>
<name>A0A6B2LZE1_9BACT</name>
<accession>A0A6B2LZE1</accession>
<comment type="similarity">
    <text evidence="2">Belongs to the LOG family.</text>
</comment>
<evidence type="ECO:0000256" key="1">
    <source>
        <dbReference type="ARBA" id="ARBA00000274"/>
    </source>
</evidence>
<dbReference type="RefSeq" id="WP_163963683.1">
    <property type="nucleotide sequence ID" value="NZ_JAAGNX010000002.1"/>
</dbReference>